<evidence type="ECO:0000313" key="1">
    <source>
        <dbReference type="EMBL" id="GIY37982.1"/>
    </source>
</evidence>
<comment type="caution">
    <text evidence="1">The sequence shown here is derived from an EMBL/GenBank/DDBJ whole genome shotgun (WGS) entry which is preliminary data.</text>
</comment>
<name>A0AAV4SZJ3_CAEEX</name>
<proteinExistence type="predicted"/>
<protein>
    <submittedName>
        <fullName evidence="1">Uncharacterized protein</fullName>
    </submittedName>
</protein>
<sequence>MPLRKSPTVVHSIKHDRQGIALINVSEVLLSRGRLYLLHFLPNSIFRIINALEGHSVDDLGLAALNRFRMFRSKNVYKIPKYRHFFHCFNLL</sequence>
<dbReference type="AlphaFoldDB" id="A0AAV4SZJ3"/>
<gene>
    <name evidence="1" type="ORF">CEXT_570561</name>
</gene>
<dbReference type="Proteomes" id="UP001054945">
    <property type="component" value="Unassembled WGS sequence"/>
</dbReference>
<keyword evidence="2" id="KW-1185">Reference proteome</keyword>
<dbReference type="EMBL" id="BPLR01010246">
    <property type="protein sequence ID" value="GIY37982.1"/>
    <property type="molecule type" value="Genomic_DNA"/>
</dbReference>
<evidence type="ECO:0000313" key="2">
    <source>
        <dbReference type="Proteomes" id="UP001054945"/>
    </source>
</evidence>
<organism evidence="1 2">
    <name type="scientific">Caerostris extrusa</name>
    <name type="common">Bark spider</name>
    <name type="synonym">Caerostris bankana</name>
    <dbReference type="NCBI Taxonomy" id="172846"/>
    <lineage>
        <taxon>Eukaryota</taxon>
        <taxon>Metazoa</taxon>
        <taxon>Ecdysozoa</taxon>
        <taxon>Arthropoda</taxon>
        <taxon>Chelicerata</taxon>
        <taxon>Arachnida</taxon>
        <taxon>Araneae</taxon>
        <taxon>Araneomorphae</taxon>
        <taxon>Entelegynae</taxon>
        <taxon>Araneoidea</taxon>
        <taxon>Araneidae</taxon>
        <taxon>Caerostris</taxon>
    </lineage>
</organism>
<reference evidence="1 2" key="1">
    <citation type="submission" date="2021-06" db="EMBL/GenBank/DDBJ databases">
        <title>Caerostris extrusa draft genome.</title>
        <authorList>
            <person name="Kono N."/>
            <person name="Arakawa K."/>
        </authorList>
    </citation>
    <scope>NUCLEOTIDE SEQUENCE [LARGE SCALE GENOMIC DNA]</scope>
</reference>
<accession>A0AAV4SZJ3</accession>